<dbReference type="OrthoDB" id="6514649at2759"/>
<accession>A0A4Y2HEK8</accession>
<dbReference type="EMBL" id="BGPR01102636">
    <property type="protein sequence ID" value="GBM63736.1"/>
    <property type="molecule type" value="Genomic_DNA"/>
</dbReference>
<reference evidence="1 2" key="1">
    <citation type="journal article" date="2019" name="Sci. Rep.">
        <title>Orb-weaving spider Araneus ventricosus genome elucidates the spidroin gene catalogue.</title>
        <authorList>
            <person name="Kono N."/>
            <person name="Nakamura H."/>
            <person name="Ohtoshi R."/>
            <person name="Moran D.A.P."/>
            <person name="Shinohara A."/>
            <person name="Yoshida Y."/>
            <person name="Fujiwara M."/>
            <person name="Mori M."/>
            <person name="Tomita M."/>
            <person name="Arakawa K."/>
        </authorList>
    </citation>
    <scope>NUCLEOTIDE SEQUENCE [LARGE SCALE GENOMIC DNA]</scope>
</reference>
<protein>
    <submittedName>
        <fullName evidence="1">Uncharacterized protein</fullName>
    </submittedName>
</protein>
<comment type="caution">
    <text evidence="1">The sequence shown here is derived from an EMBL/GenBank/DDBJ whole genome shotgun (WGS) entry which is preliminary data.</text>
</comment>
<feature type="non-terminal residue" evidence="1">
    <location>
        <position position="1"/>
    </location>
</feature>
<sequence length="56" mass="6317">AVQYVRANNLGEANIIIDSRSALMALSAVEEARDIINNVKENNLDLDWSTHGEFWE</sequence>
<proteinExistence type="predicted"/>
<organism evidence="1 2">
    <name type="scientific">Araneus ventricosus</name>
    <name type="common">Orbweaver spider</name>
    <name type="synonym">Epeira ventricosa</name>
    <dbReference type="NCBI Taxonomy" id="182803"/>
    <lineage>
        <taxon>Eukaryota</taxon>
        <taxon>Metazoa</taxon>
        <taxon>Ecdysozoa</taxon>
        <taxon>Arthropoda</taxon>
        <taxon>Chelicerata</taxon>
        <taxon>Arachnida</taxon>
        <taxon>Araneae</taxon>
        <taxon>Araneomorphae</taxon>
        <taxon>Entelegynae</taxon>
        <taxon>Araneoidea</taxon>
        <taxon>Araneidae</taxon>
        <taxon>Araneus</taxon>
    </lineage>
</organism>
<name>A0A4Y2HEK8_ARAVE</name>
<evidence type="ECO:0000313" key="2">
    <source>
        <dbReference type="Proteomes" id="UP000499080"/>
    </source>
</evidence>
<dbReference type="AlphaFoldDB" id="A0A4Y2HEK8"/>
<evidence type="ECO:0000313" key="1">
    <source>
        <dbReference type="EMBL" id="GBM63736.1"/>
    </source>
</evidence>
<dbReference type="Proteomes" id="UP000499080">
    <property type="component" value="Unassembled WGS sequence"/>
</dbReference>
<gene>
    <name evidence="1" type="ORF">AVEN_94871_1</name>
</gene>
<keyword evidence="2" id="KW-1185">Reference proteome</keyword>